<proteinExistence type="predicted"/>
<accession>A0ABU8DPF9</accession>
<comment type="caution">
    <text evidence="2">The sequence shown here is derived from an EMBL/GenBank/DDBJ whole genome shotgun (WGS) entry which is preliminary data.</text>
</comment>
<feature type="transmembrane region" description="Helical" evidence="1">
    <location>
        <begin position="12"/>
        <end position="29"/>
    </location>
</feature>
<keyword evidence="1" id="KW-0472">Membrane</keyword>
<evidence type="ECO:0000256" key="1">
    <source>
        <dbReference type="SAM" id="Phobius"/>
    </source>
</evidence>
<reference evidence="2 3" key="1">
    <citation type="submission" date="2024-03" db="EMBL/GenBank/DDBJ databases">
        <title>Draft genome sequence of Klenkia sp. LSe6-5.</title>
        <authorList>
            <person name="Duangmal K."/>
            <person name="Chantavorakit T."/>
        </authorList>
    </citation>
    <scope>NUCLEOTIDE SEQUENCE [LARGE SCALE GENOMIC DNA]</scope>
    <source>
        <strain evidence="2 3">LSe6-5</strain>
    </source>
</reference>
<keyword evidence="1" id="KW-0812">Transmembrane</keyword>
<dbReference type="EMBL" id="JBAPLU010000002">
    <property type="protein sequence ID" value="MEI4270732.1"/>
    <property type="molecule type" value="Genomic_DNA"/>
</dbReference>
<feature type="transmembrane region" description="Helical" evidence="1">
    <location>
        <begin position="35"/>
        <end position="51"/>
    </location>
</feature>
<organism evidence="2 3">
    <name type="scientific">Klenkia sesuvii</name>
    <dbReference type="NCBI Taxonomy" id="3103137"/>
    <lineage>
        <taxon>Bacteria</taxon>
        <taxon>Bacillati</taxon>
        <taxon>Actinomycetota</taxon>
        <taxon>Actinomycetes</taxon>
        <taxon>Geodermatophilales</taxon>
        <taxon>Geodermatophilaceae</taxon>
        <taxon>Klenkia</taxon>
    </lineage>
</organism>
<sequence length="55" mass="6297">MRHTAREKRVLGLWSASCLLVLLVVLLLWVGDVGLQWPVLLLPVLWLAVALRPRR</sequence>
<evidence type="ECO:0000313" key="3">
    <source>
        <dbReference type="Proteomes" id="UP001361570"/>
    </source>
</evidence>
<evidence type="ECO:0000313" key="2">
    <source>
        <dbReference type="EMBL" id="MEI4270732.1"/>
    </source>
</evidence>
<keyword evidence="3" id="KW-1185">Reference proteome</keyword>
<name>A0ABU8DPF9_9ACTN</name>
<dbReference type="RefSeq" id="WP_336402874.1">
    <property type="nucleotide sequence ID" value="NZ_JBAPLU010000002.1"/>
</dbReference>
<keyword evidence="1" id="KW-1133">Transmembrane helix</keyword>
<evidence type="ECO:0008006" key="4">
    <source>
        <dbReference type="Google" id="ProtNLM"/>
    </source>
</evidence>
<protein>
    <recommendedName>
        <fullName evidence="4">MYXO-CTERM domain-containing protein</fullName>
    </recommendedName>
</protein>
<dbReference type="Proteomes" id="UP001361570">
    <property type="component" value="Unassembled WGS sequence"/>
</dbReference>
<gene>
    <name evidence="2" type="ORF">TEK04_03250</name>
</gene>